<evidence type="ECO:0000313" key="2">
    <source>
        <dbReference type="Proteomes" id="UP000017861"/>
    </source>
</evidence>
<gene>
    <name evidence="1" type="ORF">TCDM_11744</name>
</gene>
<dbReference type="EMBL" id="AYLP01000413">
    <property type="protein sequence ID" value="ESS60709.1"/>
    <property type="molecule type" value="Genomic_DNA"/>
</dbReference>
<organism evidence="1 2">
    <name type="scientific">Trypanosoma cruzi Dm28c</name>
    <dbReference type="NCBI Taxonomy" id="1416333"/>
    <lineage>
        <taxon>Eukaryota</taxon>
        <taxon>Discoba</taxon>
        <taxon>Euglenozoa</taxon>
        <taxon>Kinetoplastea</taxon>
        <taxon>Metakinetoplastina</taxon>
        <taxon>Trypanosomatida</taxon>
        <taxon>Trypanosomatidae</taxon>
        <taxon>Trypanosoma</taxon>
        <taxon>Schizotrypanum</taxon>
    </lineage>
</organism>
<evidence type="ECO:0000313" key="1">
    <source>
        <dbReference type="EMBL" id="ESS60709.1"/>
    </source>
</evidence>
<reference evidence="1 2" key="1">
    <citation type="journal article" date="2014" name="Genome Announc.">
        <title>Trypanosoma cruzi Clone Dm28c Draft Genome Sequence.</title>
        <authorList>
            <person name="Grisard E.C."/>
            <person name="Teixeira S.M."/>
            <person name="de Almeida L.G."/>
            <person name="Stoco P.H."/>
            <person name="Gerber A.L."/>
            <person name="Talavera-Lopez C."/>
            <person name="Lima O.C."/>
            <person name="Andersson B."/>
            <person name="de Vasconcelos A.T."/>
        </authorList>
    </citation>
    <scope>NUCLEOTIDE SEQUENCE [LARGE SCALE GENOMIC DNA]</scope>
    <source>
        <strain evidence="1 2">Dm28c</strain>
    </source>
</reference>
<dbReference type="VEuPathDB" id="TriTrypDB:TCDM_11744"/>
<name>V5AZL2_TRYCR</name>
<proteinExistence type="predicted"/>
<dbReference type="Proteomes" id="UP000017861">
    <property type="component" value="Unassembled WGS sequence"/>
</dbReference>
<dbReference type="OrthoDB" id="10418793at2759"/>
<dbReference type="AlphaFoldDB" id="V5AZL2"/>
<comment type="caution">
    <text evidence="1">The sequence shown here is derived from an EMBL/GenBank/DDBJ whole genome shotgun (WGS) entry which is preliminary data.</text>
</comment>
<accession>V5AZL2</accession>
<protein>
    <submittedName>
        <fullName evidence="1">Uncharacterized protein</fullName>
    </submittedName>
</protein>
<sequence length="245" mass="27523">MTAVAPFTIATASCRTTCRSRCALSPSTSLLSLSLRTHRWPWHTHRRVRNHSFSFLPRTSHSSTAKRRSLLRWQTFLRHAFRHMHQLTATQSVNVTQPPRMMPPRTHQHGATPLGASGVWTHKTGCPSQRQPPPSNEAGLVANNQTTSPYFPPSAMHEVLPATCIIRDARALNEHRRQYAPLDSTRSPMTILSQSSPWAMHEKHHDKNAYKIACKTPTHSTSINNVASYMGFTSVSTCSFLRSLP</sequence>